<accession>A0A3Q3KH45</accession>
<dbReference type="InterPro" id="IPR043128">
    <property type="entry name" value="Rev_trsase/Diguanyl_cyclase"/>
</dbReference>
<dbReference type="Gene3D" id="2.40.70.10">
    <property type="entry name" value="Acid Proteases"/>
    <property type="match status" value="1"/>
</dbReference>
<evidence type="ECO:0000256" key="3">
    <source>
        <dbReference type="SAM" id="MobiDB-lite"/>
    </source>
</evidence>
<dbReference type="Pfam" id="PF08284">
    <property type="entry name" value="RVP_2"/>
    <property type="match status" value="1"/>
</dbReference>
<dbReference type="AlphaFoldDB" id="A0A3Q3KH45"/>
<protein>
    <recommendedName>
        <fullName evidence="2">ribonuclease H</fullName>
        <ecNumber evidence="2">3.1.26.4</ecNumber>
    </recommendedName>
</protein>
<feature type="region of interest" description="Disordered" evidence="3">
    <location>
        <begin position="1"/>
        <end position="21"/>
    </location>
</feature>
<dbReference type="InterPro" id="IPR043502">
    <property type="entry name" value="DNA/RNA_pol_sf"/>
</dbReference>
<dbReference type="GO" id="GO:0004523">
    <property type="term" value="F:RNA-DNA hybrid ribonuclease activity"/>
    <property type="evidence" value="ECO:0007669"/>
    <property type="project" value="UniProtKB-EC"/>
</dbReference>
<reference evidence="5" key="2">
    <citation type="submission" date="2025-09" db="UniProtKB">
        <authorList>
            <consortium name="Ensembl"/>
        </authorList>
    </citation>
    <scope>IDENTIFICATION</scope>
</reference>
<dbReference type="InterPro" id="IPR000477">
    <property type="entry name" value="RT_dom"/>
</dbReference>
<dbReference type="Ensembl" id="ENSMALT00000029448.1">
    <property type="protein sequence ID" value="ENSMALP00000028926.1"/>
    <property type="gene ID" value="ENSMALG00000019992.1"/>
</dbReference>
<dbReference type="Proteomes" id="UP000261600">
    <property type="component" value="Unplaced"/>
</dbReference>
<dbReference type="SUPFAM" id="SSF50630">
    <property type="entry name" value="Acid proteases"/>
    <property type="match status" value="1"/>
</dbReference>
<keyword evidence="6" id="KW-1185">Reference proteome</keyword>
<evidence type="ECO:0000313" key="5">
    <source>
        <dbReference type="Ensembl" id="ENSMALP00000028926.1"/>
    </source>
</evidence>
<dbReference type="CDD" id="cd01647">
    <property type="entry name" value="RT_LTR"/>
    <property type="match status" value="1"/>
</dbReference>
<evidence type="ECO:0000259" key="4">
    <source>
        <dbReference type="Pfam" id="PF00078"/>
    </source>
</evidence>
<organism evidence="5 6">
    <name type="scientific">Monopterus albus</name>
    <name type="common">Swamp eel</name>
    <dbReference type="NCBI Taxonomy" id="43700"/>
    <lineage>
        <taxon>Eukaryota</taxon>
        <taxon>Metazoa</taxon>
        <taxon>Chordata</taxon>
        <taxon>Craniata</taxon>
        <taxon>Vertebrata</taxon>
        <taxon>Euteleostomi</taxon>
        <taxon>Actinopterygii</taxon>
        <taxon>Neopterygii</taxon>
        <taxon>Teleostei</taxon>
        <taxon>Neoteleostei</taxon>
        <taxon>Acanthomorphata</taxon>
        <taxon>Anabantaria</taxon>
        <taxon>Synbranchiformes</taxon>
        <taxon>Synbranchidae</taxon>
        <taxon>Monopterus</taxon>
    </lineage>
</organism>
<dbReference type="Gene3D" id="3.30.70.270">
    <property type="match status" value="1"/>
</dbReference>
<sequence length="605" mass="67547">CGLLSSSKTKKTRAGNGSYNLAKMDPARSELHEWWERTERALAAHEAALGTVQTTVHGLAHEDVPRGTAAGASVLHPVTMPSVHEPRIPPPERYGGESGDSCSFLTQCEIQFESQLSAFPTEQSKVACTLSLLMGRVHRWGTAEWRFRAELTRIFDPPSHATATSPSLHTLVQGNRSAVDYIIYFCTAAACTEWNEPALIDAFYGGHLWPLMDLVTRIDDNSRRAPQEYVRTKTERRFRLNLSLYCGGPSHRANEVLFCPAKGQKLSRTGRTLLSHETVNTHASRPMLTAQLSYGTKTIPVPVFIDSGSDASFIDLAFLRQHQIPSNPVSNPLLIHSLNNKLLQRVTSHTPPLTLSIDNHRETTDFLVMQSPHHPVVLGFPWLLRHDAKISWATGKITEWSPQCATHCLQAAISQGAETELEPDWYPDISKVLPEYLDLKQVFNKARATELPPPHRPYDCSIELQPGTTPPRGRLFSLSPPERKAIMTYTTEAQKAGLIRPSSSPAGAGFFFVGKKDGGLRPCIDYRGLNRITIKNRYPLPLLSTAFELLHGAQIFTKLDLRNAYHLVNIREGDEWKTAFNTPSGHFEYLVIKDGQSKSRKREVQ</sequence>
<evidence type="ECO:0000256" key="1">
    <source>
        <dbReference type="ARBA" id="ARBA00010879"/>
    </source>
</evidence>
<name>A0A3Q3KH45_MONAL</name>
<dbReference type="PANTHER" id="PTHR15503:SF36">
    <property type="entry name" value="RETROTRANSPOSON GAG-LIKE PROTEIN 5"/>
    <property type="match status" value="1"/>
</dbReference>
<reference evidence="5" key="1">
    <citation type="submission" date="2025-08" db="UniProtKB">
        <authorList>
            <consortium name="Ensembl"/>
        </authorList>
    </citation>
    <scope>IDENTIFICATION</scope>
</reference>
<comment type="similarity">
    <text evidence="1">Belongs to the beta type-B retroviral polymerase family. HERV class-II K(HML-2) pol subfamily.</text>
</comment>
<evidence type="ECO:0000256" key="2">
    <source>
        <dbReference type="ARBA" id="ARBA00012180"/>
    </source>
</evidence>
<dbReference type="PANTHER" id="PTHR15503">
    <property type="entry name" value="LDOC1 RELATED"/>
    <property type="match status" value="1"/>
</dbReference>
<proteinExistence type="inferred from homology"/>
<dbReference type="CDD" id="cd00303">
    <property type="entry name" value="retropepsin_like"/>
    <property type="match status" value="1"/>
</dbReference>
<dbReference type="Pfam" id="PF00078">
    <property type="entry name" value="RVT_1"/>
    <property type="match status" value="1"/>
</dbReference>
<dbReference type="EC" id="3.1.26.4" evidence="2"/>
<dbReference type="Gene3D" id="3.10.10.10">
    <property type="entry name" value="HIV Type 1 Reverse Transcriptase, subunit A, domain 1"/>
    <property type="match status" value="1"/>
</dbReference>
<evidence type="ECO:0000313" key="6">
    <source>
        <dbReference type="Proteomes" id="UP000261600"/>
    </source>
</evidence>
<dbReference type="SUPFAM" id="SSF56672">
    <property type="entry name" value="DNA/RNA polymerases"/>
    <property type="match status" value="1"/>
</dbReference>
<dbReference type="STRING" id="43700.ENSMALP00000028926"/>
<dbReference type="InterPro" id="IPR021109">
    <property type="entry name" value="Peptidase_aspartic_dom_sf"/>
</dbReference>
<dbReference type="InterPro" id="IPR032567">
    <property type="entry name" value="RTL1-rel"/>
</dbReference>
<feature type="domain" description="Reverse transcriptase" evidence="4">
    <location>
        <begin position="514"/>
        <end position="595"/>
    </location>
</feature>